<dbReference type="EMBL" id="BAAAFE010000007">
    <property type="protein sequence ID" value="GAA0864482.1"/>
    <property type="molecule type" value="Genomic_DNA"/>
</dbReference>
<proteinExistence type="predicted"/>
<comment type="caution">
    <text evidence="2">The sequence shown here is derived from an EMBL/GenBank/DDBJ whole genome shotgun (WGS) entry which is preliminary data.</text>
</comment>
<protein>
    <submittedName>
        <fullName evidence="2">Uncharacterized protein</fullName>
    </submittedName>
</protein>
<reference evidence="2 3" key="1">
    <citation type="journal article" date="2019" name="Int. J. Syst. Evol. Microbiol.">
        <title>The Global Catalogue of Microorganisms (GCM) 10K type strain sequencing project: providing services to taxonomists for standard genome sequencing and annotation.</title>
        <authorList>
            <consortium name="The Broad Institute Genomics Platform"/>
            <consortium name="The Broad Institute Genome Sequencing Center for Infectious Disease"/>
            <person name="Wu L."/>
            <person name="Ma J."/>
        </authorList>
    </citation>
    <scope>NUCLEOTIDE SEQUENCE [LARGE SCALE GENOMIC DNA]</scope>
    <source>
        <strain evidence="2 3">JCM 15910</strain>
    </source>
</reference>
<name>A0ABN1M5F6_9SPHN</name>
<feature type="compositionally biased region" description="Basic and acidic residues" evidence="1">
    <location>
        <begin position="18"/>
        <end position="27"/>
    </location>
</feature>
<sequence>MGMTGNNGTTNVAYVQSTDDRAARRPDATSATAGLFRDGTKTGSAATADFSMSYDAYNSDYQGGAGGVYTVCRFRPGVQGIPGAVSCERIRSAR</sequence>
<evidence type="ECO:0000256" key="1">
    <source>
        <dbReference type="SAM" id="MobiDB-lite"/>
    </source>
</evidence>
<dbReference type="Proteomes" id="UP001500738">
    <property type="component" value="Unassembled WGS sequence"/>
</dbReference>
<gene>
    <name evidence="2" type="ORF">GCM10009115_19190</name>
</gene>
<evidence type="ECO:0000313" key="3">
    <source>
        <dbReference type="Proteomes" id="UP001500738"/>
    </source>
</evidence>
<feature type="region of interest" description="Disordered" evidence="1">
    <location>
        <begin position="1"/>
        <end position="43"/>
    </location>
</feature>
<accession>A0ABN1M5F6</accession>
<evidence type="ECO:0000313" key="2">
    <source>
        <dbReference type="EMBL" id="GAA0864482.1"/>
    </source>
</evidence>
<feature type="compositionally biased region" description="Polar residues" evidence="1">
    <location>
        <begin position="1"/>
        <end position="17"/>
    </location>
</feature>
<keyword evidence="3" id="KW-1185">Reference proteome</keyword>
<organism evidence="2 3">
    <name type="scientific">Sphingopyxis soli</name>
    <dbReference type="NCBI Taxonomy" id="592051"/>
    <lineage>
        <taxon>Bacteria</taxon>
        <taxon>Pseudomonadati</taxon>
        <taxon>Pseudomonadota</taxon>
        <taxon>Alphaproteobacteria</taxon>
        <taxon>Sphingomonadales</taxon>
        <taxon>Sphingomonadaceae</taxon>
        <taxon>Sphingopyxis</taxon>
    </lineage>
</organism>